<dbReference type="SUPFAM" id="SSF53686">
    <property type="entry name" value="Tryptophan synthase beta subunit-like PLP-dependent enzymes"/>
    <property type="match status" value="1"/>
</dbReference>
<dbReference type="GO" id="GO:0006565">
    <property type="term" value="P:L-serine catabolic process"/>
    <property type="evidence" value="ECO:0007669"/>
    <property type="project" value="TreeGrafter"/>
</dbReference>
<comment type="cofactor">
    <cofactor evidence="1">
        <name>pyridoxal 5'-phosphate</name>
        <dbReference type="ChEBI" id="CHEBI:597326"/>
    </cofactor>
</comment>
<dbReference type="RefSeq" id="XP_068350813.1">
    <property type="nucleotide sequence ID" value="XM_068510637.1"/>
</dbReference>
<dbReference type="Proteomes" id="UP000179807">
    <property type="component" value="Unassembled WGS sequence"/>
</dbReference>
<evidence type="ECO:0000256" key="2">
    <source>
        <dbReference type="ARBA" id="ARBA00010869"/>
    </source>
</evidence>
<protein>
    <submittedName>
        <fullName evidence="6">Threonine dehydratase family protein</fullName>
    </submittedName>
</protein>
<evidence type="ECO:0000259" key="5">
    <source>
        <dbReference type="Pfam" id="PF00291"/>
    </source>
</evidence>
<dbReference type="GO" id="GO:0006567">
    <property type="term" value="P:L-threonine catabolic process"/>
    <property type="evidence" value="ECO:0007669"/>
    <property type="project" value="TreeGrafter"/>
</dbReference>
<evidence type="ECO:0000313" key="6">
    <source>
        <dbReference type="EMBL" id="OHS97676.1"/>
    </source>
</evidence>
<keyword evidence="3" id="KW-0663">Pyridoxal phosphate</keyword>
<dbReference type="GO" id="GO:0003941">
    <property type="term" value="F:L-serine ammonia-lyase activity"/>
    <property type="evidence" value="ECO:0007669"/>
    <property type="project" value="TreeGrafter"/>
</dbReference>
<accession>A0A1J4JKA2</accession>
<evidence type="ECO:0000313" key="7">
    <source>
        <dbReference type="Proteomes" id="UP000179807"/>
    </source>
</evidence>
<dbReference type="FunFam" id="3.40.50.1100:FF:000005">
    <property type="entry name" value="Threonine dehydratase catabolic"/>
    <property type="match status" value="1"/>
</dbReference>
<reference evidence="6" key="1">
    <citation type="submission" date="2016-10" db="EMBL/GenBank/DDBJ databases">
        <authorList>
            <person name="Benchimol M."/>
            <person name="Almeida L.G."/>
            <person name="Vasconcelos A.T."/>
            <person name="Perreira-Neves A."/>
            <person name="Rosa I.A."/>
            <person name="Tasca T."/>
            <person name="Bogo M.R."/>
            <person name="de Souza W."/>
        </authorList>
    </citation>
    <scope>NUCLEOTIDE SEQUENCE [LARGE SCALE GENOMIC DNA]</scope>
    <source>
        <strain evidence="6">K</strain>
    </source>
</reference>
<comment type="similarity">
    <text evidence="2">Belongs to the serine/threonine dehydratase family.</text>
</comment>
<dbReference type="Pfam" id="PF00291">
    <property type="entry name" value="PALP"/>
    <property type="match status" value="1"/>
</dbReference>
<evidence type="ECO:0000256" key="4">
    <source>
        <dbReference type="ARBA" id="ARBA00023239"/>
    </source>
</evidence>
<dbReference type="InterPro" id="IPR050147">
    <property type="entry name" value="Ser/Thr_Dehydratase"/>
</dbReference>
<dbReference type="EMBL" id="MLAK01001102">
    <property type="protein sequence ID" value="OHS97676.1"/>
    <property type="molecule type" value="Genomic_DNA"/>
</dbReference>
<feature type="domain" description="Tryptophan synthase beta chain-like PALP" evidence="5">
    <location>
        <begin position="27"/>
        <end position="319"/>
    </location>
</feature>
<dbReference type="GeneID" id="94845341"/>
<dbReference type="VEuPathDB" id="TrichDB:TRFO_36111"/>
<proteinExistence type="inferred from homology"/>
<keyword evidence="7" id="KW-1185">Reference proteome</keyword>
<dbReference type="GO" id="GO:0004794">
    <property type="term" value="F:threonine deaminase activity"/>
    <property type="evidence" value="ECO:0007669"/>
    <property type="project" value="TreeGrafter"/>
</dbReference>
<dbReference type="FunFam" id="3.40.50.1100:FF:000007">
    <property type="entry name" value="L-threonine dehydratase catabolic TdcB"/>
    <property type="match status" value="1"/>
</dbReference>
<organism evidence="6 7">
    <name type="scientific">Tritrichomonas foetus</name>
    <dbReference type="NCBI Taxonomy" id="1144522"/>
    <lineage>
        <taxon>Eukaryota</taxon>
        <taxon>Metamonada</taxon>
        <taxon>Parabasalia</taxon>
        <taxon>Tritrichomonadida</taxon>
        <taxon>Tritrichomonadidae</taxon>
        <taxon>Tritrichomonas</taxon>
    </lineage>
</organism>
<dbReference type="GO" id="GO:0009097">
    <property type="term" value="P:isoleucine biosynthetic process"/>
    <property type="evidence" value="ECO:0007669"/>
    <property type="project" value="TreeGrafter"/>
</dbReference>
<dbReference type="CDD" id="cd01562">
    <property type="entry name" value="Thr-dehyd"/>
    <property type="match status" value="1"/>
</dbReference>
<sequence length="423" mass="46430">MDYTSRDESREYGINLDDIEQARNNISDEAIVTPMMYFENLSKACNCEIHFKLENLQRCKAFKFRGALNKLRKLPKGSTVCAVSAGNHSQGVALAASLCGCKSVLFMPSNAMISKVQATQGYGGNVIQKGNTFDEAKAEMMKALEENPDWVFVPPYDDYDIIAGQGTIGLEIIEQLPDVNTVVIPIGGGGLIAGISYALKQLNKDVRIIGVQMSSCPVAYKKFYEHKGKQPKVYAKEQKSPLADGIAVKSPGEKNLKIIHDFVDDVVIVSEDEVAMAIALLAERGKIIAEGAGATAFAAVLNRKFKFYNKEKICCVVSGGNIPLQMLGRCIERALFLRESRIGFSVVMAYGSSHIRQMIDIIVSNKGEVMSMTKEPQVDCVANKEHCKVVIDAPTPETVINIKKEFESNGWSYTIESTNALDE</sequence>
<gene>
    <name evidence="6" type="ORF">TRFO_36111</name>
</gene>
<keyword evidence="4" id="KW-0456">Lyase</keyword>
<dbReference type="InterPro" id="IPR036052">
    <property type="entry name" value="TrpB-like_PALP_sf"/>
</dbReference>
<comment type="caution">
    <text evidence="6">The sequence shown here is derived from an EMBL/GenBank/DDBJ whole genome shotgun (WGS) entry which is preliminary data.</text>
</comment>
<dbReference type="InterPro" id="IPR001926">
    <property type="entry name" value="TrpB-like_PALP"/>
</dbReference>
<dbReference type="Gene3D" id="3.40.50.1100">
    <property type="match status" value="2"/>
</dbReference>
<dbReference type="PANTHER" id="PTHR48078:SF19">
    <property type="entry name" value="ACT DOMAIN-CONTAINING PROTEIN"/>
    <property type="match status" value="1"/>
</dbReference>
<dbReference type="AlphaFoldDB" id="A0A1J4JKA2"/>
<evidence type="ECO:0000256" key="1">
    <source>
        <dbReference type="ARBA" id="ARBA00001933"/>
    </source>
</evidence>
<dbReference type="PANTHER" id="PTHR48078">
    <property type="entry name" value="THREONINE DEHYDRATASE, MITOCHONDRIAL-RELATED"/>
    <property type="match status" value="1"/>
</dbReference>
<dbReference type="OrthoDB" id="4418812at2759"/>
<evidence type="ECO:0000256" key="3">
    <source>
        <dbReference type="ARBA" id="ARBA00022898"/>
    </source>
</evidence>
<name>A0A1J4JKA2_9EUKA</name>